<feature type="signal peptide" evidence="1">
    <location>
        <begin position="1"/>
        <end position="20"/>
    </location>
</feature>
<dbReference type="Gene3D" id="2.130.10.10">
    <property type="entry name" value="YVTN repeat-like/Quinoprotein amine dehydrogenase"/>
    <property type="match status" value="2"/>
</dbReference>
<dbReference type="Proteomes" id="UP000430120">
    <property type="component" value="Unassembled WGS sequence"/>
</dbReference>
<proteinExistence type="predicted"/>
<dbReference type="InterPro" id="IPR052163">
    <property type="entry name" value="DGC-Regulatory_Protein"/>
</dbReference>
<dbReference type="InterPro" id="IPR011123">
    <property type="entry name" value="Y_Y_Y"/>
</dbReference>
<name>A0A643FGA8_IDEDE</name>
<reference evidence="3 4" key="1">
    <citation type="submission" date="2019-09" db="EMBL/GenBank/DDBJ databases">
        <title>Draft genome sequences of 48 bacterial type strains from the CCUG.</title>
        <authorList>
            <person name="Tunovic T."/>
            <person name="Pineiro-Iglesias B."/>
            <person name="Unosson C."/>
            <person name="Inganas E."/>
            <person name="Ohlen M."/>
            <person name="Cardew S."/>
            <person name="Jensie-Markopoulos S."/>
            <person name="Salva-Serra F."/>
            <person name="Jaen-Luchoro D."/>
            <person name="Karlsson R."/>
            <person name="Svensson-Stadler L."/>
            <person name="Chun J."/>
            <person name="Moore E."/>
        </authorList>
    </citation>
    <scope>NUCLEOTIDE SEQUENCE [LARGE SCALE GENOMIC DNA]</scope>
    <source>
        <strain evidence="3 4">CCUG 30977</strain>
    </source>
</reference>
<evidence type="ECO:0000259" key="2">
    <source>
        <dbReference type="PROSITE" id="PS50887"/>
    </source>
</evidence>
<dbReference type="SUPFAM" id="SSF63829">
    <property type="entry name" value="Calcium-dependent phosphotriesterase"/>
    <property type="match status" value="3"/>
</dbReference>
<dbReference type="CDD" id="cd01949">
    <property type="entry name" value="GGDEF"/>
    <property type="match status" value="1"/>
</dbReference>
<dbReference type="InterPro" id="IPR043128">
    <property type="entry name" value="Rev_trsase/Diguanyl_cyclase"/>
</dbReference>
<dbReference type="PANTHER" id="PTHR46663:SF3">
    <property type="entry name" value="SLL0267 PROTEIN"/>
    <property type="match status" value="1"/>
</dbReference>
<dbReference type="Gene3D" id="2.60.40.10">
    <property type="entry name" value="Immunoglobulins"/>
    <property type="match status" value="1"/>
</dbReference>
<keyword evidence="4" id="KW-1185">Reference proteome</keyword>
<dbReference type="Pfam" id="PF00990">
    <property type="entry name" value="GGDEF"/>
    <property type="match status" value="1"/>
</dbReference>
<accession>A0A643FGA8</accession>
<dbReference type="SMART" id="SM00267">
    <property type="entry name" value="GGDEF"/>
    <property type="match status" value="1"/>
</dbReference>
<dbReference type="NCBIfam" id="TIGR00254">
    <property type="entry name" value="GGDEF"/>
    <property type="match status" value="1"/>
</dbReference>
<dbReference type="Pfam" id="PF07494">
    <property type="entry name" value="Reg_prop"/>
    <property type="match status" value="2"/>
</dbReference>
<dbReference type="PANTHER" id="PTHR46663">
    <property type="entry name" value="DIGUANYLATE CYCLASE DGCT-RELATED"/>
    <property type="match status" value="1"/>
</dbReference>
<sequence length="1026" mass="110592">MFRGFLLFLCLVLSSLTAQAEPLGRWNSWDDRLFQRIANTNGEPNDLGVMTMAQDATGFLWVGTQQGLVRWDGYRLRTYSADLNAPHGLPDGFIQSLWVGGDGTLWVGTAAHGLVRYRASSDDFQSVGGGPDGLRHVGVNALAGAPGGKLWVGTQAGLDRLDPVSGHAEPTPLGGSLKSLSVNTLLTDRGGRLWVGTGRGLFRGRADGGDLQAVGLPGVPASDSRISHLIEDGQGRIWVAVDHHGLLVLDPVNGTVRQVGGTELSGQGLRAENIRALVDPGQGQIWVGTQARGLLLVDETTLATRSIHRNVGSPYGLDSDGIWSIFKDRSDVLWVGTARSLLRHNLQTSFVHTILGGDGPRDTLRSEDVPSVSPMPDGHIWLGVGSEGVDIVDPARGVVGRIRADASRPRTALPNEWVMSALPLPGGKVLMGTRKGLYTATLAGQQVRRLEVPGRRATEDAAYLVDGWTGYWVGGNDGLWRLRLPARGPARADPPDARFLLSDQRVQAMTRGSTHHLWVGTSNGVNLLNELTGDVRRLGAGAAAPNPALASANVMSLLVDRRGWLWVATGGTGLFVVEDPEGPAPRIRNLGAAQGLPKDFVNQVLQDDGGQIWASTDQGIVQIDPSTLDVRSYGAKDGVALALYWGGSGGRTAQGELIFGGLGGVSVVVPQVVGWRAFQAPVVATEVWVGGKAQPLGNFNQPGHAGQLRLPPGVHDLAVEFAALDFLAPAANRYAYRLDGYDEDWVNTDASRRRAAYTNLPPGDYLLELRASNADGLWTEPPLAIRVEVQPAWYQHTLTRLLMGLAALLALWGLMRVRTLWLTRRQHELEQLVAERTAELQQRTAELQLSQAKLAEMAYFDALTGLPNRRMLAEHFDRLASAVRREGRGGFALLLLDMDRFKQINDSLGHAAGDALLQATAERLRQAVREVDTVARIGGDEFAILLSGLSEPHAIEPVCRRIVQAFEAPVMFHGQAMQTSPSFGVACYPAQGRTLDALSREADRALYEAKDGGRNTWRFATTESGT</sequence>
<evidence type="ECO:0000313" key="3">
    <source>
        <dbReference type="EMBL" id="KAB0584366.1"/>
    </source>
</evidence>
<dbReference type="Gene3D" id="3.30.70.270">
    <property type="match status" value="1"/>
</dbReference>
<dbReference type="SUPFAM" id="SSF55073">
    <property type="entry name" value="Nucleotide cyclase"/>
    <property type="match status" value="1"/>
</dbReference>
<keyword evidence="1" id="KW-0732">Signal</keyword>
<feature type="chain" id="PRO_5024900182" evidence="1">
    <location>
        <begin position="21"/>
        <end position="1026"/>
    </location>
</feature>
<dbReference type="OrthoDB" id="5477914at2"/>
<dbReference type="FunFam" id="3.30.70.270:FF:000001">
    <property type="entry name" value="Diguanylate cyclase domain protein"/>
    <property type="match status" value="1"/>
</dbReference>
<dbReference type="RefSeq" id="WP_151122664.1">
    <property type="nucleotide sequence ID" value="NZ_CP088081.1"/>
</dbReference>
<dbReference type="EMBL" id="VZPB01000006">
    <property type="protein sequence ID" value="KAB0584366.1"/>
    <property type="molecule type" value="Genomic_DNA"/>
</dbReference>
<dbReference type="InterPro" id="IPR015943">
    <property type="entry name" value="WD40/YVTN_repeat-like_dom_sf"/>
</dbReference>
<organism evidence="3 4">
    <name type="scientific">Ideonella dechloratans</name>
    <dbReference type="NCBI Taxonomy" id="36863"/>
    <lineage>
        <taxon>Bacteria</taxon>
        <taxon>Pseudomonadati</taxon>
        <taxon>Pseudomonadota</taxon>
        <taxon>Betaproteobacteria</taxon>
        <taxon>Burkholderiales</taxon>
        <taxon>Sphaerotilaceae</taxon>
        <taxon>Ideonella</taxon>
    </lineage>
</organism>
<dbReference type="PROSITE" id="PS50887">
    <property type="entry name" value="GGDEF"/>
    <property type="match status" value="1"/>
</dbReference>
<dbReference type="InterPro" id="IPR011110">
    <property type="entry name" value="Reg_prop"/>
</dbReference>
<dbReference type="Pfam" id="PF07495">
    <property type="entry name" value="Y_Y_Y"/>
    <property type="match status" value="1"/>
</dbReference>
<feature type="domain" description="GGDEF" evidence="2">
    <location>
        <begin position="889"/>
        <end position="1022"/>
    </location>
</feature>
<dbReference type="InterPro" id="IPR029787">
    <property type="entry name" value="Nucleotide_cyclase"/>
</dbReference>
<comment type="caution">
    <text evidence="3">The sequence shown here is derived from an EMBL/GenBank/DDBJ whole genome shotgun (WGS) entry which is preliminary data.</text>
</comment>
<dbReference type="InterPro" id="IPR000160">
    <property type="entry name" value="GGDEF_dom"/>
</dbReference>
<evidence type="ECO:0000313" key="4">
    <source>
        <dbReference type="Proteomes" id="UP000430120"/>
    </source>
</evidence>
<dbReference type="AlphaFoldDB" id="A0A643FGA8"/>
<dbReference type="InterPro" id="IPR013783">
    <property type="entry name" value="Ig-like_fold"/>
</dbReference>
<protein>
    <submittedName>
        <fullName evidence="3">Diguanylate cyclase</fullName>
    </submittedName>
</protein>
<dbReference type="GO" id="GO:0003824">
    <property type="term" value="F:catalytic activity"/>
    <property type="evidence" value="ECO:0007669"/>
    <property type="project" value="UniProtKB-ARBA"/>
</dbReference>
<gene>
    <name evidence="3" type="ORF">F7Q92_03880</name>
</gene>
<evidence type="ECO:0000256" key="1">
    <source>
        <dbReference type="SAM" id="SignalP"/>
    </source>
</evidence>